<dbReference type="PRINTS" id="PR00463">
    <property type="entry name" value="EP450I"/>
</dbReference>
<dbReference type="InterPro" id="IPR002401">
    <property type="entry name" value="Cyt_P450_E_grp-I"/>
</dbReference>
<dbReference type="EMBL" id="ML119675">
    <property type="protein sequence ID" value="RPA81925.1"/>
    <property type="molecule type" value="Genomic_DNA"/>
</dbReference>
<keyword evidence="4 8" id="KW-0479">Metal-binding</keyword>
<comment type="cofactor">
    <cofactor evidence="1 8">
        <name>heme</name>
        <dbReference type="ChEBI" id="CHEBI:30413"/>
    </cofactor>
</comment>
<dbReference type="GO" id="GO:0016705">
    <property type="term" value="F:oxidoreductase activity, acting on paired donors, with incorporation or reduction of molecular oxygen"/>
    <property type="evidence" value="ECO:0007669"/>
    <property type="project" value="InterPro"/>
</dbReference>
<dbReference type="Proteomes" id="UP000275078">
    <property type="component" value="Unassembled WGS sequence"/>
</dbReference>
<evidence type="ECO:0000256" key="1">
    <source>
        <dbReference type="ARBA" id="ARBA00001971"/>
    </source>
</evidence>
<accession>A0A3N4I769</accession>
<feature type="binding site" description="axial binding residue" evidence="8">
    <location>
        <position position="368"/>
    </location>
    <ligand>
        <name>heme</name>
        <dbReference type="ChEBI" id="CHEBI:30413"/>
    </ligand>
    <ligandPart>
        <name>Fe</name>
        <dbReference type="ChEBI" id="CHEBI:18248"/>
    </ligandPart>
</feature>
<evidence type="ECO:0000256" key="3">
    <source>
        <dbReference type="ARBA" id="ARBA00022617"/>
    </source>
</evidence>
<name>A0A3N4I769_ASCIM</name>
<keyword evidence="6 8" id="KW-0408">Iron</keyword>
<dbReference type="InterPro" id="IPR050121">
    <property type="entry name" value="Cytochrome_P450_monoxygenase"/>
</dbReference>
<dbReference type="PANTHER" id="PTHR24305">
    <property type="entry name" value="CYTOCHROME P450"/>
    <property type="match status" value="1"/>
</dbReference>
<dbReference type="PROSITE" id="PS00086">
    <property type="entry name" value="CYTOCHROME_P450"/>
    <property type="match status" value="1"/>
</dbReference>
<dbReference type="GO" id="GO:0004497">
    <property type="term" value="F:monooxygenase activity"/>
    <property type="evidence" value="ECO:0007669"/>
    <property type="project" value="UniProtKB-KW"/>
</dbReference>
<evidence type="ECO:0000256" key="8">
    <source>
        <dbReference type="PIRSR" id="PIRSR602401-1"/>
    </source>
</evidence>
<dbReference type="PANTHER" id="PTHR24305:SF237">
    <property type="entry name" value="CYTOCHROME P450 MONOOXYGENASE ATNE-RELATED"/>
    <property type="match status" value="1"/>
</dbReference>
<dbReference type="InterPro" id="IPR036396">
    <property type="entry name" value="Cyt_P450_sf"/>
</dbReference>
<evidence type="ECO:0000256" key="2">
    <source>
        <dbReference type="ARBA" id="ARBA00010617"/>
    </source>
</evidence>
<dbReference type="InterPro" id="IPR017972">
    <property type="entry name" value="Cyt_P450_CS"/>
</dbReference>
<evidence type="ECO:0000256" key="9">
    <source>
        <dbReference type="RuleBase" id="RU000461"/>
    </source>
</evidence>
<dbReference type="GO" id="GO:0005506">
    <property type="term" value="F:iron ion binding"/>
    <property type="evidence" value="ECO:0007669"/>
    <property type="project" value="InterPro"/>
</dbReference>
<evidence type="ECO:0000313" key="11">
    <source>
        <dbReference type="Proteomes" id="UP000275078"/>
    </source>
</evidence>
<dbReference type="Gene3D" id="1.10.630.10">
    <property type="entry name" value="Cytochrome P450"/>
    <property type="match status" value="1"/>
</dbReference>
<organism evidence="10 11">
    <name type="scientific">Ascobolus immersus RN42</name>
    <dbReference type="NCBI Taxonomy" id="1160509"/>
    <lineage>
        <taxon>Eukaryota</taxon>
        <taxon>Fungi</taxon>
        <taxon>Dikarya</taxon>
        <taxon>Ascomycota</taxon>
        <taxon>Pezizomycotina</taxon>
        <taxon>Pezizomycetes</taxon>
        <taxon>Pezizales</taxon>
        <taxon>Ascobolaceae</taxon>
        <taxon>Ascobolus</taxon>
    </lineage>
</organism>
<dbReference type="OrthoDB" id="1470350at2759"/>
<keyword evidence="7 9" id="KW-0503">Monooxygenase</keyword>
<reference evidence="10 11" key="1">
    <citation type="journal article" date="2018" name="Nat. Ecol. Evol.">
        <title>Pezizomycetes genomes reveal the molecular basis of ectomycorrhizal truffle lifestyle.</title>
        <authorList>
            <person name="Murat C."/>
            <person name="Payen T."/>
            <person name="Noel B."/>
            <person name="Kuo A."/>
            <person name="Morin E."/>
            <person name="Chen J."/>
            <person name="Kohler A."/>
            <person name="Krizsan K."/>
            <person name="Balestrini R."/>
            <person name="Da Silva C."/>
            <person name="Montanini B."/>
            <person name="Hainaut M."/>
            <person name="Levati E."/>
            <person name="Barry K.W."/>
            <person name="Belfiori B."/>
            <person name="Cichocki N."/>
            <person name="Clum A."/>
            <person name="Dockter R.B."/>
            <person name="Fauchery L."/>
            <person name="Guy J."/>
            <person name="Iotti M."/>
            <person name="Le Tacon F."/>
            <person name="Lindquist E.A."/>
            <person name="Lipzen A."/>
            <person name="Malagnac F."/>
            <person name="Mello A."/>
            <person name="Molinier V."/>
            <person name="Miyauchi S."/>
            <person name="Poulain J."/>
            <person name="Riccioni C."/>
            <person name="Rubini A."/>
            <person name="Sitrit Y."/>
            <person name="Splivallo R."/>
            <person name="Traeger S."/>
            <person name="Wang M."/>
            <person name="Zifcakova L."/>
            <person name="Wipf D."/>
            <person name="Zambonelli A."/>
            <person name="Paolocci F."/>
            <person name="Nowrousian M."/>
            <person name="Ottonello S."/>
            <person name="Baldrian P."/>
            <person name="Spatafora J.W."/>
            <person name="Henrissat B."/>
            <person name="Nagy L.G."/>
            <person name="Aury J.M."/>
            <person name="Wincker P."/>
            <person name="Grigoriev I.V."/>
            <person name="Bonfante P."/>
            <person name="Martin F.M."/>
        </authorList>
    </citation>
    <scope>NUCLEOTIDE SEQUENCE [LARGE SCALE GENOMIC DNA]</scope>
    <source>
        <strain evidence="10 11">RN42</strain>
    </source>
</reference>
<dbReference type="STRING" id="1160509.A0A3N4I769"/>
<sequence>MRWKLQYGDVVRIGPNTVMVSQVDAVHDAFWKADLPKSSMYHRFRRSPEVVALFTETDKKEARNKRRMLAHGFSVSYLRNIQPMMLAVVNRMCDNFAGQIDAQSSASANVDVYNILSHLTTDVIGDTCFGESFGLLEDPRNPFSERLTAYFKRNFVLDMLFPFLKQMPIIKNGDPIFNQMLDEKLNKRRNNPGKEARKDILTFLLDAQKQEGFDDQFLLATMMMLLLAGGDTTSRTLALVLRFLVENPEVLKDLEAEILGYAKSLPKDEPISDEKLQDLPLLNAVINETLRMYPPALSGFSRQADKDLNYCNTFIPAGTDVTIFIQNLHMDPKVYPNPTQWNPYRWTHPDFVFQKTHFFPFSVGSRNCIGKGFAMTEMRLAISRTIIDFELSEVEDERLKASWEITQYLTVHLTDGRYFVKMKKRAGA</sequence>
<dbReference type="AlphaFoldDB" id="A0A3N4I769"/>
<keyword evidence="5 9" id="KW-0560">Oxidoreductase</keyword>
<dbReference type="Pfam" id="PF00067">
    <property type="entry name" value="p450"/>
    <property type="match status" value="1"/>
</dbReference>
<proteinExistence type="inferred from homology"/>
<keyword evidence="3 8" id="KW-0349">Heme</keyword>
<comment type="similarity">
    <text evidence="2 9">Belongs to the cytochrome P450 family.</text>
</comment>
<gene>
    <name evidence="10" type="ORF">BJ508DRAFT_414412</name>
</gene>
<dbReference type="InterPro" id="IPR001128">
    <property type="entry name" value="Cyt_P450"/>
</dbReference>
<evidence type="ECO:0000313" key="10">
    <source>
        <dbReference type="EMBL" id="RPA81925.1"/>
    </source>
</evidence>
<evidence type="ECO:0000256" key="5">
    <source>
        <dbReference type="ARBA" id="ARBA00023002"/>
    </source>
</evidence>
<dbReference type="PRINTS" id="PR00385">
    <property type="entry name" value="P450"/>
</dbReference>
<dbReference type="SUPFAM" id="SSF48264">
    <property type="entry name" value="Cytochrome P450"/>
    <property type="match status" value="1"/>
</dbReference>
<evidence type="ECO:0000256" key="7">
    <source>
        <dbReference type="ARBA" id="ARBA00023033"/>
    </source>
</evidence>
<keyword evidence="11" id="KW-1185">Reference proteome</keyword>
<evidence type="ECO:0000256" key="4">
    <source>
        <dbReference type="ARBA" id="ARBA00022723"/>
    </source>
</evidence>
<evidence type="ECO:0000256" key="6">
    <source>
        <dbReference type="ARBA" id="ARBA00023004"/>
    </source>
</evidence>
<dbReference type="GO" id="GO:0020037">
    <property type="term" value="F:heme binding"/>
    <property type="evidence" value="ECO:0007669"/>
    <property type="project" value="InterPro"/>
</dbReference>
<protein>
    <submittedName>
        <fullName evidence="10">Cytochrome P450</fullName>
    </submittedName>
</protein>